<sequence length="583" mass="63157">MVVRGGPDRAEFARERHPVSGRQIGVDGRIGQVEDAQDGLVLRHPAEPQHPVPGLDPGHQTRAQGLVILAKCDGAAVMVQQRSGIGLGGIDGQRRLHRGDRQPGLGTREPGIDRILLPDHRGTAAVAALEFGPELLAIGVLQVLEGDLGLGQAQFLALIEADRAPQTHQKRRVNLCSSSGKTPAADVAHDVMVGIGPAGPAPRRDRIDLAEDRGDILGAQRFMAREQLESIGHLHADAIGGIFAKDLEPALAVADLAHGGGLVGLHHRPKFLQEFNVLRVVLVVDVALVVVGVHLRRGAVVAFLDRQRRVVAQLFVMHVEVDRVEAEAVDATLEPEPRHVQQRLLHRRAMEVQVGLADEEVVQVILLAPGVPLPGRTAEDRQPVVRRGAVGLRIGPDIPIGTRVVAARPALLEPGVQVRGVAEHEVDHHLQPKRMGRGDDLIEIGKAAEHRIDVAVIADVIAEILHRRGEERRDPDRIGAKRGHIGQPAHDAQQIAHPVAVRVLETARIDLIDHRAAPPVGILFHHGHSATFHRAGQQAAHEVFLHCKEDEERHRNRHEGGGRENFPVAPARAHQLAQDAGHH</sequence>
<name>A0A644WDR1_9ZZZZ</name>
<gene>
    <name evidence="2" type="ORF">SDC9_46912</name>
</gene>
<reference evidence="2" key="1">
    <citation type="submission" date="2019-08" db="EMBL/GenBank/DDBJ databases">
        <authorList>
            <person name="Kucharzyk K."/>
            <person name="Murdoch R.W."/>
            <person name="Higgins S."/>
            <person name="Loffler F."/>
        </authorList>
    </citation>
    <scope>NUCLEOTIDE SEQUENCE</scope>
</reference>
<protein>
    <submittedName>
        <fullName evidence="2">Uncharacterized protein</fullName>
    </submittedName>
</protein>
<proteinExistence type="predicted"/>
<feature type="region of interest" description="Disordered" evidence="1">
    <location>
        <begin position="1"/>
        <end position="20"/>
    </location>
</feature>
<feature type="compositionally biased region" description="Basic and acidic residues" evidence="1">
    <location>
        <begin position="1"/>
        <end position="18"/>
    </location>
</feature>
<evidence type="ECO:0000256" key="1">
    <source>
        <dbReference type="SAM" id="MobiDB-lite"/>
    </source>
</evidence>
<dbReference type="EMBL" id="VSSQ01000745">
    <property type="protein sequence ID" value="MPM00683.1"/>
    <property type="molecule type" value="Genomic_DNA"/>
</dbReference>
<dbReference type="AlphaFoldDB" id="A0A644WDR1"/>
<comment type="caution">
    <text evidence="2">The sequence shown here is derived from an EMBL/GenBank/DDBJ whole genome shotgun (WGS) entry which is preliminary data.</text>
</comment>
<accession>A0A644WDR1</accession>
<organism evidence="2">
    <name type="scientific">bioreactor metagenome</name>
    <dbReference type="NCBI Taxonomy" id="1076179"/>
    <lineage>
        <taxon>unclassified sequences</taxon>
        <taxon>metagenomes</taxon>
        <taxon>ecological metagenomes</taxon>
    </lineage>
</organism>
<feature type="region of interest" description="Disordered" evidence="1">
    <location>
        <begin position="90"/>
        <end position="110"/>
    </location>
</feature>
<feature type="region of interest" description="Disordered" evidence="1">
    <location>
        <begin position="551"/>
        <end position="583"/>
    </location>
</feature>
<evidence type="ECO:0000313" key="2">
    <source>
        <dbReference type="EMBL" id="MPM00683.1"/>
    </source>
</evidence>
<feature type="compositionally biased region" description="Basic and acidic residues" evidence="1">
    <location>
        <begin position="551"/>
        <end position="562"/>
    </location>
</feature>